<dbReference type="AlphaFoldDB" id="A0A8H6HDY2"/>
<evidence type="ECO:0000259" key="1">
    <source>
        <dbReference type="PROSITE" id="PS50011"/>
    </source>
</evidence>
<dbReference type="Gene3D" id="1.10.510.10">
    <property type="entry name" value="Transferase(Phosphotransferase) domain 1"/>
    <property type="match status" value="1"/>
</dbReference>
<comment type="caution">
    <text evidence="2">The sequence shown here is derived from an EMBL/GenBank/DDBJ whole genome shotgun (WGS) entry which is preliminary data.</text>
</comment>
<dbReference type="InterPro" id="IPR000719">
    <property type="entry name" value="Prot_kinase_dom"/>
</dbReference>
<gene>
    <name evidence="2" type="ORF">DFP72DRAFT_857324</name>
</gene>
<sequence>MHRRGWVHGDLTTGNILFRLDPQVQDWSDRDIFAYFGDPYVYGPPERQRTSFWPTSNIHSMCGDPPSPGHPLGTLTWHYMSPELRFDGRIGLPSDIWALACVIFEVRTGSPLFDEWSREEGGPEDGSLRVDERAKGLKLPDECQEDLDSRAETSIMQELEKAQSADEGGRDVIFAEATGVRIEKEELELLADLLKPMLRYRGEAVD</sequence>
<feature type="domain" description="Protein kinase" evidence="1">
    <location>
        <begin position="1"/>
        <end position="206"/>
    </location>
</feature>
<dbReference type="EMBL" id="JACGCI010000117">
    <property type="protein sequence ID" value="KAF6744625.1"/>
    <property type="molecule type" value="Genomic_DNA"/>
</dbReference>
<dbReference type="Proteomes" id="UP000521943">
    <property type="component" value="Unassembled WGS sequence"/>
</dbReference>
<proteinExistence type="predicted"/>
<accession>A0A8H6HDY2</accession>
<protein>
    <recommendedName>
        <fullName evidence="1">Protein kinase domain-containing protein</fullName>
    </recommendedName>
</protein>
<dbReference type="InterPro" id="IPR011009">
    <property type="entry name" value="Kinase-like_dom_sf"/>
</dbReference>
<reference evidence="2 3" key="1">
    <citation type="submission" date="2020-07" db="EMBL/GenBank/DDBJ databases">
        <title>Comparative genomics of pyrophilous fungi reveals a link between fire events and developmental genes.</title>
        <authorList>
            <consortium name="DOE Joint Genome Institute"/>
            <person name="Steindorff A.S."/>
            <person name="Carver A."/>
            <person name="Calhoun S."/>
            <person name="Stillman K."/>
            <person name="Liu H."/>
            <person name="Lipzen A."/>
            <person name="Pangilinan J."/>
            <person name="Labutti K."/>
            <person name="Bruns T.D."/>
            <person name="Grigoriev I.V."/>
        </authorList>
    </citation>
    <scope>NUCLEOTIDE SEQUENCE [LARGE SCALE GENOMIC DNA]</scope>
    <source>
        <strain evidence="2 3">CBS 144469</strain>
    </source>
</reference>
<dbReference type="SUPFAM" id="SSF56112">
    <property type="entry name" value="Protein kinase-like (PK-like)"/>
    <property type="match status" value="1"/>
</dbReference>
<dbReference type="GO" id="GO:0004672">
    <property type="term" value="F:protein kinase activity"/>
    <property type="evidence" value="ECO:0007669"/>
    <property type="project" value="InterPro"/>
</dbReference>
<keyword evidence="3" id="KW-1185">Reference proteome</keyword>
<evidence type="ECO:0000313" key="3">
    <source>
        <dbReference type="Proteomes" id="UP000521943"/>
    </source>
</evidence>
<evidence type="ECO:0000313" key="2">
    <source>
        <dbReference type="EMBL" id="KAF6744625.1"/>
    </source>
</evidence>
<dbReference type="GO" id="GO:0005524">
    <property type="term" value="F:ATP binding"/>
    <property type="evidence" value="ECO:0007669"/>
    <property type="project" value="InterPro"/>
</dbReference>
<dbReference type="OrthoDB" id="5979581at2759"/>
<organism evidence="2 3">
    <name type="scientific">Ephemerocybe angulata</name>
    <dbReference type="NCBI Taxonomy" id="980116"/>
    <lineage>
        <taxon>Eukaryota</taxon>
        <taxon>Fungi</taxon>
        <taxon>Dikarya</taxon>
        <taxon>Basidiomycota</taxon>
        <taxon>Agaricomycotina</taxon>
        <taxon>Agaricomycetes</taxon>
        <taxon>Agaricomycetidae</taxon>
        <taxon>Agaricales</taxon>
        <taxon>Agaricineae</taxon>
        <taxon>Psathyrellaceae</taxon>
        <taxon>Ephemerocybe</taxon>
    </lineage>
</organism>
<dbReference type="PROSITE" id="PS50011">
    <property type="entry name" value="PROTEIN_KINASE_DOM"/>
    <property type="match status" value="1"/>
</dbReference>
<name>A0A8H6HDY2_9AGAR</name>